<dbReference type="Proteomes" id="UP000244937">
    <property type="component" value="Chromosome"/>
</dbReference>
<dbReference type="NCBIfam" id="TIGR04183">
    <property type="entry name" value="Por_Secre_tail"/>
    <property type="match status" value="1"/>
</dbReference>
<name>A0A2S1SIU9_9FLAO</name>
<organism evidence="4 5">
    <name type="scientific">Flavobacterium pallidum</name>
    <dbReference type="NCBI Taxonomy" id="2172098"/>
    <lineage>
        <taxon>Bacteria</taxon>
        <taxon>Pseudomonadati</taxon>
        <taxon>Bacteroidota</taxon>
        <taxon>Flavobacteriia</taxon>
        <taxon>Flavobacteriales</taxon>
        <taxon>Flavobacteriaceae</taxon>
        <taxon>Flavobacterium</taxon>
    </lineage>
</organism>
<dbReference type="OrthoDB" id="1405746at2"/>
<evidence type="ECO:0000313" key="5">
    <source>
        <dbReference type="Proteomes" id="UP000244937"/>
    </source>
</evidence>
<dbReference type="Pfam" id="PF18962">
    <property type="entry name" value="Por_Secre_tail"/>
    <property type="match status" value="1"/>
</dbReference>
<protein>
    <recommendedName>
        <fullName evidence="3">Secretion system C-terminal sorting domain-containing protein</fullName>
    </recommendedName>
</protein>
<reference evidence="4 5" key="1">
    <citation type="submission" date="2018-05" db="EMBL/GenBank/DDBJ databases">
        <title>Genome sequencing of Flavobacterium sp. HYN0049.</title>
        <authorList>
            <person name="Yi H."/>
            <person name="Baek C."/>
        </authorList>
    </citation>
    <scope>NUCLEOTIDE SEQUENCE [LARGE SCALE GENOMIC DNA]</scope>
    <source>
        <strain evidence="4 5">HYN0049</strain>
    </source>
</reference>
<sequence>MIKKILISFCLLLAGVTVFGQINTFPASESFDATFAEGQDVVFIPNWTGNRVNSTTTATRIYREEADFNSAPAAMSVIPTAAFTGTITVSLDMTGISSLNVGFMAKSMVNGNGSRNTLLEMEASIDGGNTWIGRQQVLSAPNEDQAAFTVYNYILPLATANQPNVLLHFLVSRGTDGSGTPARLVMDDVVFSVNNATVLETDVNALTFSQLQGTPSAVQLIHVNAGNLTGDININATPDFEISLQQDTGFSNAITLPDTADFLGPIPVYTRLNAVTAGAYTGTVTISSTGATSRVVDVSGNTVAVTVTNPVPFSVTMGIEPFVLLDSWDDAAPAGSFPDHMAFWTQDQNDPGLDAAFIDDWHCPYNLNNRARFVGQGDNGISFVSGANSQFTGVCDGSDPSQNSGETISAGKPGAVVVSLDTSALTTGNPNQVNDDIVIVEWTGRTIAQNSRVYGIRMQYRIGDGNGNPNIGWTDFVNPEEYIVGETGTSELRTIDLPADCIAQPLVQLRWLYYFISGTGARPNLGVDDIRVYVVTLLDTPELQGSKPFGFYPNPVNGNKIFFNAATDITVSDVSGKIILKTENASELYVGDLNPGLYFISNNEGKVLKMIR</sequence>
<evidence type="ECO:0000256" key="2">
    <source>
        <dbReference type="SAM" id="SignalP"/>
    </source>
</evidence>
<evidence type="ECO:0000313" key="4">
    <source>
        <dbReference type="EMBL" id="AWI26315.1"/>
    </source>
</evidence>
<gene>
    <name evidence="4" type="ORF">HYN49_10615</name>
</gene>
<dbReference type="RefSeq" id="WP_108904093.1">
    <property type="nucleotide sequence ID" value="NZ_CP029187.1"/>
</dbReference>
<evidence type="ECO:0000256" key="1">
    <source>
        <dbReference type="ARBA" id="ARBA00022729"/>
    </source>
</evidence>
<keyword evidence="5" id="KW-1185">Reference proteome</keyword>
<feature type="signal peptide" evidence="2">
    <location>
        <begin position="1"/>
        <end position="20"/>
    </location>
</feature>
<dbReference type="InterPro" id="IPR026444">
    <property type="entry name" value="Secre_tail"/>
</dbReference>
<dbReference type="AlphaFoldDB" id="A0A2S1SIU9"/>
<accession>A0A2S1SIU9</accession>
<dbReference type="EMBL" id="CP029187">
    <property type="protein sequence ID" value="AWI26315.1"/>
    <property type="molecule type" value="Genomic_DNA"/>
</dbReference>
<evidence type="ECO:0000259" key="3">
    <source>
        <dbReference type="Pfam" id="PF18962"/>
    </source>
</evidence>
<feature type="domain" description="Secretion system C-terminal sorting" evidence="3">
    <location>
        <begin position="552"/>
        <end position="606"/>
    </location>
</feature>
<dbReference type="KEGG" id="fpal:HYN49_10615"/>
<keyword evidence="1 2" id="KW-0732">Signal</keyword>
<proteinExistence type="predicted"/>
<feature type="chain" id="PRO_5015397775" description="Secretion system C-terminal sorting domain-containing protein" evidence="2">
    <location>
        <begin position="21"/>
        <end position="612"/>
    </location>
</feature>